<dbReference type="InterPro" id="IPR000184">
    <property type="entry name" value="Bac_surfAg_D15"/>
</dbReference>
<proteinExistence type="predicted"/>
<keyword evidence="3" id="KW-0732">Signal</keyword>
<evidence type="ECO:0000256" key="3">
    <source>
        <dbReference type="SAM" id="SignalP"/>
    </source>
</evidence>
<comment type="subcellular location">
    <subcellularLocation>
        <location evidence="1">Membrane</location>
    </subcellularLocation>
</comment>
<evidence type="ECO:0000313" key="6">
    <source>
        <dbReference type="Proteomes" id="UP000697710"/>
    </source>
</evidence>
<sequence>MALRNRLTFLFAWTLVLVGVGASSSFAAPVPPSHISDVFHGARFHADSESSDGATTAEPDRLRLFPPRLYYGGVFYLPKITYSKDRGVGGGAYIYYPFRLSGTSASIPASALRAHGRITLKGQALADFSSDFYFGNAPWRVGFKVAYSDLAERFYGIGPDTPAENKEVYRPQRLRTYLEVARPFVQHLSLGLRLEYENVLLRDLDPKGQLVRKEIKGTNRQTVGALGILASWDGRDDASFPRRGIYIEGFYLPFNETLRGDFDFENHNLDVRVYFPMPGGNALANQFFYYAVRGEPPFWRYASLGGREHTRGYRKDRYLDRVLVAFQSELRFHLVSRLSGAAFAGLGDVAPSLSHLELEHMKPSVGGGLRVHLGSKDRGATGRFDVALGGTSPQLYLAFGEAF</sequence>
<evidence type="ECO:0000256" key="2">
    <source>
        <dbReference type="ARBA" id="ARBA00023136"/>
    </source>
</evidence>
<keyword evidence="2" id="KW-0472">Membrane</keyword>
<gene>
    <name evidence="5" type="ORF">KC729_04075</name>
</gene>
<comment type="caution">
    <text evidence="5">The sequence shown here is derived from an EMBL/GenBank/DDBJ whole genome shotgun (WGS) entry which is preliminary data.</text>
</comment>
<reference evidence="5" key="2">
    <citation type="journal article" date="2021" name="Microbiome">
        <title>Successional dynamics and alternative stable states in a saline activated sludge microbial community over 9 years.</title>
        <authorList>
            <person name="Wang Y."/>
            <person name="Ye J."/>
            <person name="Ju F."/>
            <person name="Liu L."/>
            <person name="Boyd J.A."/>
            <person name="Deng Y."/>
            <person name="Parks D.H."/>
            <person name="Jiang X."/>
            <person name="Yin X."/>
            <person name="Woodcroft B.J."/>
            <person name="Tyson G.W."/>
            <person name="Hugenholtz P."/>
            <person name="Polz M.F."/>
            <person name="Zhang T."/>
        </authorList>
    </citation>
    <scope>NUCLEOTIDE SEQUENCE</scope>
    <source>
        <strain evidence="5">HKST-UBA01</strain>
    </source>
</reference>
<feature type="signal peptide" evidence="3">
    <location>
        <begin position="1"/>
        <end position="27"/>
    </location>
</feature>
<feature type="domain" description="Bacterial surface antigen (D15)" evidence="4">
    <location>
        <begin position="126"/>
        <end position="372"/>
    </location>
</feature>
<dbReference type="Gene3D" id="2.40.160.50">
    <property type="entry name" value="membrane protein fhac: a member of the omp85/tpsb transporter family"/>
    <property type="match status" value="1"/>
</dbReference>
<dbReference type="Proteomes" id="UP000697710">
    <property type="component" value="Unassembled WGS sequence"/>
</dbReference>
<accession>A0A956RMV7</accession>
<reference evidence="5" key="1">
    <citation type="submission" date="2020-04" db="EMBL/GenBank/DDBJ databases">
        <authorList>
            <person name="Zhang T."/>
        </authorList>
    </citation>
    <scope>NUCLEOTIDE SEQUENCE</scope>
    <source>
        <strain evidence="5">HKST-UBA01</strain>
    </source>
</reference>
<dbReference type="GO" id="GO:0019867">
    <property type="term" value="C:outer membrane"/>
    <property type="evidence" value="ECO:0007669"/>
    <property type="project" value="InterPro"/>
</dbReference>
<feature type="chain" id="PRO_5036730686" evidence="3">
    <location>
        <begin position="28"/>
        <end position="403"/>
    </location>
</feature>
<organism evidence="5 6">
    <name type="scientific">Eiseniibacteriota bacterium</name>
    <dbReference type="NCBI Taxonomy" id="2212470"/>
    <lineage>
        <taxon>Bacteria</taxon>
        <taxon>Candidatus Eiseniibacteriota</taxon>
    </lineage>
</organism>
<evidence type="ECO:0000256" key="1">
    <source>
        <dbReference type="ARBA" id="ARBA00004370"/>
    </source>
</evidence>
<dbReference type="AlphaFoldDB" id="A0A956RMV7"/>
<name>A0A956RMV7_UNCEI</name>
<evidence type="ECO:0000313" key="5">
    <source>
        <dbReference type="EMBL" id="MCA9726836.1"/>
    </source>
</evidence>
<dbReference type="EMBL" id="JAGQHR010000074">
    <property type="protein sequence ID" value="MCA9726836.1"/>
    <property type="molecule type" value="Genomic_DNA"/>
</dbReference>
<evidence type="ECO:0000259" key="4">
    <source>
        <dbReference type="Pfam" id="PF01103"/>
    </source>
</evidence>
<protein>
    <submittedName>
        <fullName evidence="5">BamA/TamA family outer membrane protein</fullName>
    </submittedName>
</protein>
<dbReference type="Pfam" id="PF01103">
    <property type="entry name" value="Omp85"/>
    <property type="match status" value="1"/>
</dbReference>